<reference evidence="3" key="1">
    <citation type="submission" date="2021-02" db="EMBL/GenBank/DDBJ databases">
        <authorList>
            <person name="Nowell W R."/>
        </authorList>
    </citation>
    <scope>NUCLEOTIDE SEQUENCE</scope>
</reference>
<comment type="caution">
    <text evidence="3">The sequence shown here is derived from an EMBL/GenBank/DDBJ whole genome shotgun (WGS) entry which is preliminary data.</text>
</comment>
<feature type="region of interest" description="Disordered" evidence="1">
    <location>
        <begin position="15"/>
        <end position="37"/>
    </location>
</feature>
<evidence type="ECO:0000313" key="4">
    <source>
        <dbReference type="Proteomes" id="UP000676336"/>
    </source>
</evidence>
<feature type="compositionally biased region" description="Polar residues" evidence="1">
    <location>
        <begin position="15"/>
        <end position="25"/>
    </location>
</feature>
<evidence type="ECO:0000259" key="2">
    <source>
        <dbReference type="Pfam" id="PF06469"/>
    </source>
</evidence>
<gene>
    <name evidence="3" type="ORF">SMN809_LOCUS68809</name>
</gene>
<feature type="compositionally biased region" description="Polar residues" evidence="1">
    <location>
        <begin position="78"/>
        <end position="90"/>
    </location>
</feature>
<feature type="non-terminal residue" evidence="3">
    <location>
        <position position="1"/>
    </location>
</feature>
<dbReference type="InterPro" id="IPR010508">
    <property type="entry name" value="NBEA-like_DUF1088"/>
</dbReference>
<feature type="domain" description="DUF1088" evidence="2">
    <location>
        <begin position="199"/>
        <end position="224"/>
    </location>
</feature>
<protein>
    <recommendedName>
        <fullName evidence="2">DUF1088 domain-containing protein</fullName>
    </recommendedName>
</protein>
<proteinExistence type="predicted"/>
<feature type="non-terminal residue" evidence="3">
    <location>
        <position position="224"/>
    </location>
</feature>
<organism evidence="3 4">
    <name type="scientific">Rotaria magnacalcarata</name>
    <dbReference type="NCBI Taxonomy" id="392030"/>
    <lineage>
        <taxon>Eukaryota</taxon>
        <taxon>Metazoa</taxon>
        <taxon>Spiralia</taxon>
        <taxon>Gnathifera</taxon>
        <taxon>Rotifera</taxon>
        <taxon>Eurotatoria</taxon>
        <taxon>Bdelloidea</taxon>
        <taxon>Philodinida</taxon>
        <taxon>Philodinidae</taxon>
        <taxon>Rotaria</taxon>
    </lineage>
</organism>
<evidence type="ECO:0000313" key="3">
    <source>
        <dbReference type="EMBL" id="CAF5180561.1"/>
    </source>
</evidence>
<dbReference type="Proteomes" id="UP000676336">
    <property type="component" value="Unassembled WGS sequence"/>
</dbReference>
<name>A0A8S3HBG1_9BILA</name>
<feature type="compositionally biased region" description="Basic and acidic residues" evidence="1">
    <location>
        <begin position="26"/>
        <end position="37"/>
    </location>
</feature>
<dbReference type="AlphaFoldDB" id="A0A8S3HBG1"/>
<sequence>VTCLVSTSDVTVDTNSLNDSTTINDTNHKDTEESGVIDDKTSEISKIDSQATDQDATNLNNASATTTTQYASIASIPTSNQPTISTTQLPESKLPEYPKANFNSNATSSSASSSMNITEKLERALSSIAPFLRDIFTEFSHILTKTLVGSHGQELLPNGLHALKHSASVVELVMLLCSQEWQNSLQKHAGLAFIELVNEGRLLAHASKDHVVKVANEAEFILNR</sequence>
<evidence type="ECO:0000256" key="1">
    <source>
        <dbReference type="SAM" id="MobiDB-lite"/>
    </source>
</evidence>
<dbReference type="EMBL" id="CAJOBI010318147">
    <property type="protein sequence ID" value="CAF5180561.1"/>
    <property type="molecule type" value="Genomic_DNA"/>
</dbReference>
<feature type="compositionally biased region" description="Low complexity" evidence="1">
    <location>
        <begin position="100"/>
        <end position="111"/>
    </location>
</feature>
<feature type="region of interest" description="Disordered" evidence="1">
    <location>
        <begin position="78"/>
        <end position="111"/>
    </location>
</feature>
<accession>A0A8S3HBG1</accession>
<dbReference type="Pfam" id="PF06469">
    <property type="entry name" value="DUF1088"/>
    <property type="match status" value="1"/>
</dbReference>